<protein>
    <submittedName>
        <fullName evidence="1">Uncharacterized protein</fullName>
    </submittedName>
</protein>
<evidence type="ECO:0000313" key="2">
    <source>
        <dbReference type="Proteomes" id="UP001159363"/>
    </source>
</evidence>
<name>A0ABQ9HG29_9NEOP</name>
<reference evidence="1 2" key="1">
    <citation type="submission" date="2023-02" db="EMBL/GenBank/DDBJ databases">
        <title>LHISI_Scaffold_Assembly.</title>
        <authorList>
            <person name="Stuart O.P."/>
            <person name="Cleave R."/>
            <person name="Magrath M.J.L."/>
            <person name="Mikheyev A.S."/>
        </authorList>
    </citation>
    <scope>NUCLEOTIDE SEQUENCE [LARGE SCALE GENOMIC DNA]</scope>
    <source>
        <strain evidence="1">Daus_M_001</strain>
        <tissue evidence="1">Leg muscle</tissue>
    </source>
</reference>
<sequence length="190" mass="20810">MTPAIPRRALFDIGPVNSKERDFKFSEDLRKTATNTSRSTACISGAGCPPKPFNSCGSRRKRLQSSNEEPNSDTIVKYILTVSSNRRTVTNIIWRSLNKNNAIVSSPTPCINGGYEFVYSAKLCYQEGVKVTNGSENASTVIISVTSLLIFCMVDGKICDAMSSCCSSQTCYPCGEKPTDLNNFDALFTR</sequence>
<organism evidence="1 2">
    <name type="scientific">Dryococelus australis</name>
    <dbReference type="NCBI Taxonomy" id="614101"/>
    <lineage>
        <taxon>Eukaryota</taxon>
        <taxon>Metazoa</taxon>
        <taxon>Ecdysozoa</taxon>
        <taxon>Arthropoda</taxon>
        <taxon>Hexapoda</taxon>
        <taxon>Insecta</taxon>
        <taxon>Pterygota</taxon>
        <taxon>Neoptera</taxon>
        <taxon>Polyneoptera</taxon>
        <taxon>Phasmatodea</taxon>
        <taxon>Verophasmatodea</taxon>
        <taxon>Anareolatae</taxon>
        <taxon>Phasmatidae</taxon>
        <taxon>Eurycanthinae</taxon>
        <taxon>Dryococelus</taxon>
    </lineage>
</organism>
<evidence type="ECO:0000313" key="1">
    <source>
        <dbReference type="EMBL" id="KAJ8883290.1"/>
    </source>
</evidence>
<dbReference type="Proteomes" id="UP001159363">
    <property type="component" value="Chromosome 4"/>
</dbReference>
<dbReference type="EMBL" id="JARBHB010000005">
    <property type="protein sequence ID" value="KAJ8883290.1"/>
    <property type="molecule type" value="Genomic_DNA"/>
</dbReference>
<keyword evidence="2" id="KW-1185">Reference proteome</keyword>
<gene>
    <name evidence="1" type="ORF">PR048_015133</name>
</gene>
<comment type="caution">
    <text evidence="1">The sequence shown here is derived from an EMBL/GenBank/DDBJ whole genome shotgun (WGS) entry which is preliminary data.</text>
</comment>
<accession>A0ABQ9HG29</accession>
<proteinExistence type="predicted"/>